<gene>
    <name evidence="1" type="ORF">A8C75_08905</name>
</gene>
<reference evidence="1 2" key="2">
    <citation type="journal article" date="2018" name="Int. J. Syst. Evol. Microbiol.">
        <title>Marinobacterium aestuarii sp. nov., a benzene-degrading marine bacterium isolated from estuary sediment.</title>
        <authorList>
            <person name="Bae S.S."/>
            <person name="Jung J."/>
            <person name="Chung D."/>
            <person name="Baek K."/>
        </authorList>
    </citation>
    <scope>NUCLEOTIDE SEQUENCE [LARGE SCALE GENOMIC DNA]</scope>
    <source>
        <strain evidence="1 2">ST58-10</strain>
    </source>
</reference>
<name>A0A1A9F608_9GAMM</name>
<reference evidence="2" key="1">
    <citation type="submission" date="2016-05" db="EMBL/GenBank/DDBJ databases">
        <authorList>
            <person name="Baek K."/>
            <person name="Yang S.-J."/>
        </authorList>
    </citation>
    <scope>NUCLEOTIDE SEQUENCE [LARGE SCALE GENOMIC DNA]</scope>
    <source>
        <strain evidence="2">ST58-10</strain>
    </source>
</reference>
<evidence type="ECO:0008006" key="3">
    <source>
        <dbReference type="Google" id="ProtNLM"/>
    </source>
</evidence>
<evidence type="ECO:0000313" key="1">
    <source>
        <dbReference type="EMBL" id="ANG65173.1"/>
    </source>
</evidence>
<dbReference type="Proteomes" id="UP000078070">
    <property type="component" value="Chromosome"/>
</dbReference>
<protein>
    <recommendedName>
        <fullName evidence="3">NERD domain-containing protein</fullName>
    </recommendedName>
</protein>
<proteinExistence type="predicted"/>
<sequence>MYDARFKRCREAGLSVDDAITEITDQYLDGKPARRSKKNPIKASERDTAFWTSDFLAQLTPDICASNSFVLALARYFAQDVVSNRSLLLRIAALVPSAVRRAIRYSRLVMRPDSKSWREVEALADSDPDQFGALVAICRRFHIAHQDRLSLLEESRSPLARLTPLELLSYSSLYAFEYLIPTEKVLGQGAGSDNEMEDHWYAFNDILKWKLESFDCSALNLSVSDIGRSLQQHMSPFLFPSPEHSGQHLVIYPSFVKLVAAQLEYNSFMSQSIDAFCYDDSIRFKLVGNDLTIVEVDVEERQRWKRGGEKLARLHQYWYYRAVAEFSRSGMEGKVIGLPENHERNQAAVIKTLRIQLQLTEVFGLSDHLLTDSGLRVDLYQALLSMELMTAFYNAAFIEPFNRYLDETGHWCKALCLLAIEGLQDGMQNRFPITFSDRKEKIEAIRGWTVNEALPKGSLKAAEAILDFWTSDLKERAAQLRDKRHGPIPELHERPVLKMGRFLFQLPWLMAFQNNSTAALNNLRRIGGRRQETRDETQRIETRLAEQFAARGFRVVANYQPPKTDDYDPGEIDLICQRDGHLLVLEIKSTFLRSSQFDAWLHKTQTLRKAGTQVKRKVEAVTEVLKTDMTLATSLGLENDADGLKIHGWIVDTSIEHDHERFSGFLKVSLEEVLIALWDDAYYLNDPAGMFLNPPVLEAKPAEAGQEFGSLYQNGISGRDFVSVIEQETVWNATS</sequence>
<accession>A0A1A9F608</accession>
<dbReference type="STRING" id="1821621.A8C75_08905"/>
<keyword evidence="2" id="KW-1185">Reference proteome</keyword>
<dbReference type="AlphaFoldDB" id="A0A1A9F608"/>
<dbReference type="EMBL" id="CP015839">
    <property type="protein sequence ID" value="ANG65173.1"/>
    <property type="molecule type" value="Genomic_DNA"/>
</dbReference>
<dbReference type="KEGG" id="mars:A8C75_08905"/>
<organism evidence="1 2">
    <name type="scientific">Marinobacterium aestuarii</name>
    <dbReference type="NCBI Taxonomy" id="1821621"/>
    <lineage>
        <taxon>Bacteria</taxon>
        <taxon>Pseudomonadati</taxon>
        <taxon>Pseudomonadota</taxon>
        <taxon>Gammaproteobacteria</taxon>
        <taxon>Oceanospirillales</taxon>
        <taxon>Oceanospirillaceae</taxon>
        <taxon>Marinobacterium</taxon>
    </lineage>
</organism>
<evidence type="ECO:0000313" key="2">
    <source>
        <dbReference type="Proteomes" id="UP000078070"/>
    </source>
</evidence>